<dbReference type="InterPro" id="IPR007099">
    <property type="entry name" value="RNA-dir_pol_NSvirus"/>
</dbReference>
<evidence type="ECO:0000256" key="2">
    <source>
        <dbReference type="ARBA" id="ARBA00018602"/>
    </source>
</evidence>
<dbReference type="EC" id="2.7.7.48" evidence="1"/>
<evidence type="ECO:0000256" key="3">
    <source>
        <dbReference type="ARBA" id="ARBA00022679"/>
    </source>
</evidence>
<keyword evidence="10" id="KW-0548">Nucleotidyltransferase</keyword>
<sequence>MLNTSFSSKMSSTVSVPRKTIKPKKLDKVKGQLKVITSDIQDMLKTKEIESYSDFHKKLVLMLIDKIENQANSRCALSEQWVDRVFRSLELTESAAETIVIYNRTISDRRENADKNDSFRPPSDDMLREYFTYHRESATLTFGKCNTFNLDCLLFKELMQELIRRCAKTTYNMNISAIGDTCKLLLKFGWFQSVVFYSKMCGTYLTACSEFTGSGVKILKIPHTPYNLAIKLSSNKKSNSKCSILNANMDQILPNFYMNRSIASLGHAMPFVVLVILIQAIQSYRCIDGLTEINDGDDLYIESMLVDHHDNFKEVILLAHKGLYWKATNKLISLMPKRRLYMSLSPKERMIRVVVGFTIGTGIALVPAMLLNSLNFNSQIQKMRFTVLMGLSMIGRPADMGRKMYASSRRVESYVARTYLQVISYTCLTDISTNISNWKAQALFPEVTIPSISLFGVATSGDRHCLTDIYLVHAFNKELDNFDEGSIAVLEELADRHFSWEKHISRLIGQLGKIKRDEGKGKRAKGESYRKQESRILSEIRNLMGIINLKAPVDHSLKEDSAMRLGKSSESTSSRSARSDRKLWDARSKGRESVMSISSTLEAFADVEQEGQYALRERDQCTIYQPSVRKVMKECKRLLVENPNYTMGIGEVMQAMVEFTRSKFPEVVVCHAKRDPKNWASIASVSESTAIVPGPLRRFDIQQCMESMKRMECTKLKKLLKNRLTHLGGPEAKIKNVKTVAKELEELLSCIDVVDEGVKKAVEKGISMARQLKQVTWEQASEMQLEQTVLTDDGHNIYYWLKNLKNAIEKFWKTPEAKELYNEPLNIQVVSVMRSISRNEKPSLTVEEIQEKSGDLFQLWIQVFDELVFQLKLIKVDEEEKFREEFLDVLDNYANLYNTFREILVLKRQNPDLSYQKMETNLRYMEDEFLANYSTRLGKYINFLFCACLSCPWSRGFRYQESVYLKTILTTIGLNLGDLGGMEKYIKVLLPTMGVRQFLSTYFIQRFECNNLRGVLEAFFRYAIAIYSSNSKPMSYVYNSDIDSSIQASHTLIQGVQDVIARSSLSGFDYDFAFTIKIVAYGSHAVAQKLTGKSKKERLPRSIRSKVIYEIIKLMGTSGSAILQEVAFEKILDTGHKFFATLAPKAQLGGNRDLFVQETGTKLIHATTEIFSKTLLSQTNDDGLTNSKLKEEILNKSLQQFKLSEEHHGRVLPRDKDDVGGSMINFYKVMTVAGDNTKWGPIHCCSFFSLMYQQLLLDHPDWKHYIMLVMLKDLYKEVEIPTASISKILNSLKHDEEFIKNYKTNTSHKELSSELLRICDKWSWKPLVQDIINNYLSKGVGCLRCYNHMGQGIHHATSSLLTSMLAELVKEIVGKFVESELAGLHCTIVHAGSSDDYAKVIITNGTLMDTEFDDACMRWKHVMLDAKNLMAAISRLVQVKDSSKTLSGTIVAEFYSEFVLYHRASPAGIKFIVTSLINSSITSPITMSQACQVSSQQAFFNSVPHLTNLSFTLFRQQVYFNYVENFIRKFGPITLGSVCSIGRLYLPKISNMLESGLVIEDIEQTVHSLKNLYTGLKMLPEEDFIVAPPGSVHSENISDSDDSEFPVIVDSSLDSDLKEKVKPRIFVKALDAGIATEFEKHITKSTESQDVVNAITKLQNSAYFMECDKIVRLIYNGHNCKHHSKLWHDQLLTRFIKPQPEIVKSLCIPSSGSTEFEMIRVDDISYSTTLIEVLMRDVLVAVMFSHYKKPDTLSFGKRLKASYDREESSFYEDPFIQIKPNSLEREMKNIREAHDVVKSIVSNASMANTLSAAVSSCLVKMNNMTEDHLGETERLMQAIRSRSIVWGLSGGLKELSVPMYSIFMNGFFFLDNAKICTEARWASSRREGHMDSVAGEIGQRPRSKFTFWLDTVLSGRLRNIERNFYGVLDSRACVAWFNSMVEEQEPEEIGVREIDDAAVNIPELPTSDTHLNEKGDVEVNMQADDAETETTIQQSNLVRKEADEEDPLSIPSLQRIIKIKKKLFISLDTGLCEKYAKELVSLSLQFSNVNRQKILSLETNQNLIIRPADYTTIVKTKLFNKGSTTQTNNNPAVVVAYKLCPESVYSLKPAGVDYSNLSIDGLTIADIHPAISEMCLEIIGKTTEACEFNNEEVHEYTRTLTSLCRLASSHRYSTMSFYAIRPTESSEETNLVEVISYGLQEGKQITFPVANIDMAAYSERFYVILEAIGCINQLPLLNDCKTTIMQNFLTWIPDKKNLEVPESCAFSGYCSSLLANFGGSSLASVLLAEQHLSHSQSVMRNCGYLSQFVMGAESLQSKIPYTGTKPTFFTEGSKTSHGNFRYFSPDGNAAGIFVSKKLLIHIDKLSALLMDNVCRHVLMWISGHKINQLTEEDIKQFLFLLPICQTSDLLVQDKGTGELCHIIKTGSSFSALEVRKGGIKGYPLVYFIENHMRATFEKEQERQPIMCEWQSDKLLLYYQVIHDEVKPSESNLHSISILLGSGLNSYAQVMEENTQSGSDKIVIATIPLSGVVNFKSMGLLHLYLSHIQGHRSHGLGVQVKEAELHRLSTDMAVNQLTKLKRDFKAYYKKKEQQAKKRKKEIERDLPQSSPDGKTEKMIRDKLNAVSEHYDRLIDWAAVQNIVKVLSMENSTVIAESLHLRNRVRWKVVPSSLDPSLLQSEEGQLFRACMELSSLRVRPIFCRLSFTESGCSQMMDLSVKCKAVLQSEGLTVGSLNIILFCAVLYNSTMSRGENGIMTINECFHGTLPFTHNISSSCTMSCNLEDGTPNMVLTITVPVEERGEPSSIAVLLSEPFRKANISKFGEIWRIVSANLTDKKSTSKDTCFIRYNVTPSLLAKFIPFSKMVKLFFNSYNGTAALGLCCSLLQVLLDNDLVDQECCKLALEFKNVEDRSNIKRVYSGEVVKGVASGEDILKALELLDRLEDDVEAPQLRQLTEQEMDDNDERERLEALASDPYE</sequence>
<organism evidence="10">
    <name type="scientific">Xining Nairo tick virus 1</name>
    <dbReference type="NCBI Taxonomy" id="2972222"/>
    <lineage>
        <taxon>Viruses</taxon>
        <taxon>Riboviria</taxon>
        <taxon>Orthornavirae</taxon>
        <taxon>Negarnaviricota</taxon>
        <taxon>Polyploviricotina</taxon>
        <taxon>Bunyaviricetes</taxon>
        <taxon>Hareavirales</taxon>
        <taxon>Nairoviridae</taxon>
    </lineage>
</organism>
<keyword evidence="8" id="KW-0472">Membrane</keyword>
<evidence type="ECO:0000256" key="7">
    <source>
        <dbReference type="SAM" id="MobiDB-lite"/>
    </source>
</evidence>
<feature type="domain" description="RdRp catalytic" evidence="9">
    <location>
        <begin position="1219"/>
        <end position="1429"/>
    </location>
</feature>
<evidence type="ECO:0000313" key="10">
    <source>
        <dbReference type="EMBL" id="UYL95366.1"/>
    </source>
</evidence>
<evidence type="ECO:0000256" key="5">
    <source>
        <dbReference type="ARBA" id="ARBA00030436"/>
    </source>
</evidence>
<evidence type="ECO:0000259" key="9">
    <source>
        <dbReference type="PROSITE" id="PS50525"/>
    </source>
</evidence>
<evidence type="ECO:0000256" key="1">
    <source>
        <dbReference type="ARBA" id="ARBA00012494"/>
    </source>
</evidence>
<evidence type="ECO:0000256" key="4">
    <source>
        <dbReference type="ARBA" id="ARBA00030285"/>
    </source>
</evidence>
<dbReference type="PROSITE" id="PS50525">
    <property type="entry name" value="RDRP_SSRNA_NEG_SEG"/>
    <property type="match status" value="1"/>
</dbReference>
<evidence type="ECO:0000256" key="8">
    <source>
        <dbReference type="SAM" id="Phobius"/>
    </source>
</evidence>
<feature type="transmembrane region" description="Helical" evidence="8">
    <location>
        <begin position="262"/>
        <end position="281"/>
    </location>
</feature>
<feature type="region of interest" description="Disordered" evidence="7">
    <location>
        <begin position="2951"/>
        <end position="2977"/>
    </location>
</feature>
<reference evidence="10" key="1">
    <citation type="submission" date="2022-05" db="EMBL/GenBank/DDBJ databases">
        <authorList>
            <person name="Cao W."/>
            <person name="Jia N."/>
            <person name="Lam T.T.-Y."/>
            <person name="Ni X."/>
            <person name="Liu J."/>
        </authorList>
    </citation>
    <scope>NUCLEOTIDE SEQUENCE</scope>
    <source>
        <strain evidence="10">TIGMIC 3</strain>
    </source>
</reference>
<keyword evidence="8" id="KW-0812">Transmembrane</keyword>
<name>A0A9E7V1W8_9VIRU</name>
<feature type="compositionally biased region" description="Basic and acidic residues" evidence="7">
    <location>
        <begin position="2594"/>
        <end position="2605"/>
    </location>
</feature>
<feature type="region of interest" description="Disordered" evidence="7">
    <location>
        <begin position="560"/>
        <end position="584"/>
    </location>
</feature>
<proteinExistence type="predicted"/>
<dbReference type="GO" id="GO:0003968">
    <property type="term" value="F:RNA-directed RNA polymerase activity"/>
    <property type="evidence" value="ECO:0007669"/>
    <property type="project" value="UniProtKB-KW"/>
</dbReference>
<keyword evidence="10" id="KW-0696">RNA-directed RNA polymerase</keyword>
<accession>A0A9E7V1W8</accession>
<dbReference type="InterPro" id="IPR007322">
    <property type="entry name" value="RNA_pol_bunyavir"/>
</dbReference>
<evidence type="ECO:0000256" key="6">
    <source>
        <dbReference type="ARBA" id="ARBA00031012"/>
    </source>
</evidence>
<keyword evidence="8" id="KW-1133">Transmembrane helix</keyword>
<protein>
    <recommendedName>
        <fullName evidence="2">RNA-directed RNA polymerase L</fullName>
        <ecNumber evidence="1">2.7.7.48</ecNumber>
    </recommendedName>
    <alternativeName>
        <fullName evidence="4">Large structural protein</fullName>
    </alternativeName>
    <alternativeName>
        <fullName evidence="6">Replicase</fullName>
    </alternativeName>
    <alternativeName>
        <fullName evidence="5">Transcriptase</fullName>
    </alternativeName>
</protein>
<dbReference type="GO" id="GO:0039694">
    <property type="term" value="P:viral RNA genome replication"/>
    <property type="evidence" value="ECO:0007669"/>
    <property type="project" value="InterPro"/>
</dbReference>
<dbReference type="EMBL" id="ON746419">
    <property type="protein sequence ID" value="UYL95366.1"/>
    <property type="molecule type" value="Viral_cRNA"/>
</dbReference>
<keyword evidence="3" id="KW-0808">Transferase</keyword>
<feature type="region of interest" description="Disordered" evidence="7">
    <location>
        <begin position="2594"/>
        <end position="2614"/>
    </location>
</feature>
<dbReference type="Pfam" id="PF04196">
    <property type="entry name" value="Bunya_RdRp"/>
    <property type="match status" value="1"/>
</dbReference>
<feature type="transmembrane region" description="Helical" evidence="8">
    <location>
        <begin position="350"/>
        <end position="371"/>
    </location>
</feature>
<dbReference type="GO" id="GO:0006351">
    <property type="term" value="P:DNA-templated transcription"/>
    <property type="evidence" value="ECO:0007669"/>
    <property type="project" value="InterPro"/>
</dbReference>